<dbReference type="Gene3D" id="3.30.420.10">
    <property type="entry name" value="Ribonuclease H-like superfamily/Ribonuclease H"/>
    <property type="match status" value="1"/>
</dbReference>
<accession>A0A914BVK8</accession>
<proteinExistence type="predicted"/>
<evidence type="ECO:0000313" key="1">
    <source>
        <dbReference type="Proteomes" id="UP000887540"/>
    </source>
</evidence>
<sequence>MRYANKSETINPEEDVKASHDGVIVWTALNAYDILGPYFFIGDIVSDSYQMMLREFFYDVRKRISIHENPIFMHDDAPAHRKLNIQDFLEHEVPHHWIGTGSNYATWPHHSPDISPLNYFLWGFIKSHVYKTPIEQDDRNELKHRITVAFKKVHTKMLKEAVEDYKVRLEKLLETKGALVGASINAHYNQLPSTSINRSNNCFLDWIDGQDDDEISLS</sequence>
<reference evidence="2" key="1">
    <citation type="submission" date="2022-11" db="UniProtKB">
        <authorList>
            <consortium name="WormBaseParasite"/>
        </authorList>
    </citation>
    <scope>IDENTIFICATION</scope>
</reference>
<dbReference type="AlphaFoldDB" id="A0A914BVK8"/>
<protein>
    <submittedName>
        <fullName evidence="2">Transposase</fullName>
    </submittedName>
</protein>
<keyword evidence="1" id="KW-1185">Reference proteome</keyword>
<name>A0A914BVK8_9BILA</name>
<dbReference type="InterPro" id="IPR036397">
    <property type="entry name" value="RNaseH_sf"/>
</dbReference>
<dbReference type="WBParaSite" id="ACRNAN_Path_1101.g4235.t1">
    <property type="protein sequence ID" value="ACRNAN_Path_1101.g4235.t1"/>
    <property type="gene ID" value="ACRNAN_Path_1101.g4235"/>
</dbReference>
<evidence type="ECO:0000313" key="2">
    <source>
        <dbReference type="WBParaSite" id="ACRNAN_Path_1101.g4235.t1"/>
    </source>
</evidence>
<dbReference type="PANTHER" id="PTHR47326">
    <property type="entry name" value="TRANSPOSABLE ELEMENT TC3 TRANSPOSASE-LIKE PROTEIN"/>
    <property type="match status" value="1"/>
</dbReference>
<dbReference type="Proteomes" id="UP000887540">
    <property type="component" value="Unplaced"/>
</dbReference>
<organism evidence="1 2">
    <name type="scientific">Acrobeloides nanus</name>
    <dbReference type="NCBI Taxonomy" id="290746"/>
    <lineage>
        <taxon>Eukaryota</taxon>
        <taxon>Metazoa</taxon>
        <taxon>Ecdysozoa</taxon>
        <taxon>Nematoda</taxon>
        <taxon>Chromadorea</taxon>
        <taxon>Rhabditida</taxon>
        <taxon>Tylenchina</taxon>
        <taxon>Cephalobomorpha</taxon>
        <taxon>Cephaloboidea</taxon>
        <taxon>Cephalobidae</taxon>
        <taxon>Acrobeloides</taxon>
    </lineage>
</organism>
<dbReference type="GO" id="GO:0003676">
    <property type="term" value="F:nucleic acid binding"/>
    <property type="evidence" value="ECO:0007669"/>
    <property type="project" value="InterPro"/>
</dbReference>
<dbReference type="PANTHER" id="PTHR47326:SF1">
    <property type="entry name" value="HTH PSQ-TYPE DOMAIN-CONTAINING PROTEIN"/>
    <property type="match status" value="1"/>
</dbReference>